<proteinExistence type="predicted"/>
<name>A0A378RQ67_MYROD</name>
<evidence type="ECO:0000313" key="2">
    <source>
        <dbReference type="Proteomes" id="UP000255024"/>
    </source>
</evidence>
<dbReference type="AlphaFoldDB" id="A0A378RQ67"/>
<organism evidence="1 2">
    <name type="scientific">Myroides odoratus</name>
    <name type="common">Flavobacterium odoratum</name>
    <dbReference type="NCBI Taxonomy" id="256"/>
    <lineage>
        <taxon>Bacteria</taxon>
        <taxon>Pseudomonadati</taxon>
        <taxon>Bacteroidota</taxon>
        <taxon>Flavobacteriia</taxon>
        <taxon>Flavobacteriales</taxon>
        <taxon>Flavobacteriaceae</taxon>
        <taxon>Myroides</taxon>
    </lineage>
</organism>
<accession>A0A378RQ67</accession>
<sequence length="336" mass="40133">MNFYIDPYIFTIDKETLTKSQLEEFIENIIDWKKLIDLNWGNVYRLKETFDILFKYNLFPLVDNLKEVIDKYNIDYIQPEEIDKILNSLLNKLPTVEDSFDLSDILIDEDNLSLESNRNDEFLDILKKLTVIIKINCLSRNERDDANIIISKEIKEEELKFNAIVSLVYPEKEIELPKSIDIAFNQYENYRLFCANIDPCIVWINSKGDLCQKIALYIKIYQLDKESEFFYLEIEPNFILHDNFYKTMKNLGFDIELPKINTLLRSISEEILNRNMQNTHDLRESKGGGSKQIKVNQYSAWRRDIDYDYHLHYWRNGNELIFTDVVKHNNFKITRL</sequence>
<dbReference type="Proteomes" id="UP000255024">
    <property type="component" value="Unassembled WGS sequence"/>
</dbReference>
<dbReference type="EMBL" id="UGQL01000001">
    <property type="protein sequence ID" value="STZ27800.1"/>
    <property type="molecule type" value="Genomic_DNA"/>
</dbReference>
<reference evidence="1 2" key="1">
    <citation type="submission" date="2018-06" db="EMBL/GenBank/DDBJ databases">
        <authorList>
            <consortium name="Pathogen Informatics"/>
            <person name="Doyle S."/>
        </authorList>
    </citation>
    <scope>NUCLEOTIDE SEQUENCE [LARGE SCALE GENOMIC DNA]</scope>
    <source>
        <strain evidence="1 2">NCTC11179</strain>
    </source>
</reference>
<evidence type="ECO:0000313" key="1">
    <source>
        <dbReference type="EMBL" id="STZ27800.1"/>
    </source>
</evidence>
<protein>
    <submittedName>
        <fullName evidence="1">Uncharacterized protein</fullName>
    </submittedName>
</protein>
<keyword evidence="2" id="KW-1185">Reference proteome</keyword>
<gene>
    <name evidence="1" type="ORF">NCTC11179_01336</name>
</gene>
<dbReference type="RefSeq" id="WP_115090669.1">
    <property type="nucleotide sequence ID" value="NZ_CP068107.1"/>
</dbReference>